<dbReference type="OrthoDB" id="10525931at2759"/>
<dbReference type="RefSeq" id="XP_031025082.1">
    <property type="nucleotide sequence ID" value="XM_031168947.1"/>
</dbReference>
<reference evidence="3 4" key="1">
    <citation type="journal article" date="2019" name="Sci. Rep.">
        <title>Comparative genomics of chytrid fungi reveal insights into the obligate biotrophic and pathogenic lifestyle of Synchytrium endobioticum.</title>
        <authorList>
            <person name="van de Vossenberg B.T.L.H."/>
            <person name="Warris S."/>
            <person name="Nguyen H.D.T."/>
            <person name="van Gent-Pelzer M.P.E."/>
            <person name="Joly D.L."/>
            <person name="van de Geest H.C."/>
            <person name="Bonants P.J.M."/>
            <person name="Smith D.S."/>
            <person name="Levesque C.A."/>
            <person name="van der Lee T.A.J."/>
        </authorList>
    </citation>
    <scope>NUCLEOTIDE SEQUENCE [LARGE SCALE GENOMIC DNA]</scope>
    <source>
        <strain evidence="3 4">JEL517</strain>
    </source>
</reference>
<keyword evidence="4" id="KW-1185">Reference proteome</keyword>
<evidence type="ECO:0000313" key="4">
    <source>
        <dbReference type="Proteomes" id="UP000319731"/>
    </source>
</evidence>
<protein>
    <submittedName>
        <fullName evidence="3">Uncharacterized protein</fullName>
    </submittedName>
</protein>
<keyword evidence="2" id="KW-0732">Signal</keyword>
<dbReference type="AlphaFoldDB" id="A0A507C4J7"/>
<comment type="caution">
    <text evidence="3">The sequence shown here is derived from an EMBL/GenBank/DDBJ whole genome shotgun (WGS) entry which is preliminary data.</text>
</comment>
<proteinExistence type="predicted"/>
<evidence type="ECO:0000256" key="1">
    <source>
        <dbReference type="SAM" id="MobiDB-lite"/>
    </source>
</evidence>
<accession>A0A507C4J7</accession>
<organism evidence="3 4">
    <name type="scientific">Synchytrium microbalum</name>
    <dbReference type="NCBI Taxonomy" id="1806994"/>
    <lineage>
        <taxon>Eukaryota</taxon>
        <taxon>Fungi</taxon>
        <taxon>Fungi incertae sedis</taxon>
        <taxon>Chytridiomycota</taxon>
        <taxon>Chytridiomycota incertae sedis</taxon>
        <taxon>Chytridiomycetes</taxon>
        <taxon>Synchytriales</taxon>
        <taxon>Synchytriaceae</taxon>
        <taxon>Synchytrium</taxon>
    </lineage>
</organism>
<feature type="compositionally biased region" description="Low complexity" evidence="1">
    <location>
        <begin position="103"/>
        <end position="119"/>
    </location>
</feature>
<evidence type="ECO:0000256" key="2">
    <source>
        <dbReference type="SAM" id="SignalP"/>
    </source>
</evidence>
<name>A0A507C4J7_9FUNG</name>
<feature type="region of interest" description="Disordered" evidence="1">
    <location>
        <begin position="98"/>
        <end position="119"/>
    </location>
</feature>
<feature type="chain" id="PRO_5021308443" evidence="2">
    <location>
        <begin position="19"/>
        <end position="145"/>
    </location>
</feature>
<dbReference type="Proteomes" id="UP000319731">
    <property type="component" value="Unassembled WGS sequence"/>
</dbReference>
<sequence length="145" mass="15606">MHSILYLILFPITNFALAQDEQQEVYDTCNCYCCPSSCTSGTMPPKAGNYSIVNNDITLCSAGLCNVHFPNECPNILQNRMAIVRTNMTCESCVVNNSRGHDSSSTGTGSSPSSTTTNSAKSEGLKLHVYWATGGLGLVVLSWLI</sequence>
<feature type="signal peptide" evidence="2">
    <location>
        <begin position="1"/>
        <end position="18"/>
    </location>
</feature>
<gene>
    <name evidence="3" type="ORF">SmJEL517_g03019</name>
</gene>
<dbReference type="EMBL" id="QEAO01000014">
    <property type="protein sequence ID" value="TPX34318.1"/>
    <property type="molecule type" value="Genomic_DNA"/>
</dbReference>
<evidence type="ECO:0000313" key="3">
    <source>
        <dbReference type="EMBL" id="TPX34318.1"/>
    </source>
</evidence>
<dbReference type="GeneID" id="42004244"/>